<dbReference type="InterPro" id="IPR043128">
    <property type="entry name" value="Rev_trsase/Diguanyl_cyclase"/>
</dbReference>
<dbReference type="InterPro" id="IPR000160">
    <property type="entry name" value="GGDEF_dom"/>
</dbReference>
<dbReference type="GO" id="GO:1902201">
    <property type="term" value="P:negative regulation of bacterial-type flagellum-dependent cell motility"/>
    <property type="evidence" value="ECO:0007669"/>
    <property type="project" value="TreeGrafter"/>
</dbReference>
<evidence type="ECO:0000256" key="13">
    <source>
        <dbReference type="ARBA" id="ARBA00022989"/>
    </source>
</evidence>
<keyword evidence="10" id="KW-0547">Nucleotide-binding</keyword>
<dbReference type="EC" id="2.7.7.65" evidence="4"/>
<comment type="catalytic activity">
    <reaction evidence="16">
        <text>2 GTP = 3',3'-c-di-GMP + 2 diphosphate</text>
        <dbReference type="Rhea" id="RHEA:24898"/>
        <dbReference type="ChEBI" id="CHEBI:33019"/>
        <dbReference type="ChEBI" id="CHEBI:37565"/>
        <dbReference type="ChEBI" id="CHEBI:58805"/>
        <dbReference type="EC" id="2.7.7.65"/>
    </reaction>
</comment>
<evidence type="ECO:0000256" key="14">
    <source>
        <dbReference type="ARBA" id="ARBA00023136"/>
    </source>
</evidence>
<dbReference type="SMART" id="SM00267">
    <property type="entry name" value="GGDEF"/>
    <property type="match status" value="1"/>
</dbReference>
<dbReference type="GO" id="GO:0043709">
    <property type="term" value="P:cell adhesion involved in single-species biofilm formation"/>
    <property type="evidence" value="ECO:0007669"/>
    <property type="project" value="TreeGrafter"/>
</dbReference>
<evidence type="ECO:0000256" key="3">
    <source>
        <dbReference type="ARBA" id="ARBA00011738"/>
    </source>
</evidence>
<evidence type="ECO:0000259" key="19">
    <source>
        <dbReference type="PROSITE" id="PS50887"/>
    </source>
</evidence>
<reference evidence="20 21" key="1">
    <citation type="submission" date="2019-03" db="EMBL/GenBank/DDBJ databases">
        <title>Comparative insights into the high quality Complete genome sequence of highly metal resistant Cupriavidus metallidurans strain BS1 isolated from a gold-copper mine.</title>
        <authorList>
            <person name="Mazhar H.S."/>
            <person name="Rensing C."/>
        </authorList>
    </citation>
    <scope>NUCLEOTIDE SEQUENCE [LARGE SCALE GENOMIC DNA]</scope>
    <source>
        <strain evidence="20 21">BS1</strain>
    </source>
</reference>
<comment type="subunit">
    <text evidence="3">Homodimer.</text>
</comment>
<feature type="domain" description="GGDEF" evidence="19">
    <location>
        <begin position="434"/>
        <end position="572"/>
    </location>
</feature>
<dbReference type="GO" id="GO:0000166">
    <property type="term" value="F:nucleotide binding"/>
    <property type="evidence" value="ECO:0007669"/>
    <property type="project" value="UniProtKB-KW"/>
</dbReference>
<dbReference type="Gene3D" id="3.30.70.270">
    <property type="match status" value="1"/>
</dbReference>
<proteinExistence type="predicted"/>
<dbReference type="SUPFAM" id="SSF55073">
    <property type="entry name" value="Nucleotide cyclase"/>
    <property type="match status" value="1"/>
</dbReference>
<dbReference type="PANTHER" id="PTHR45138:SF9">
    <property type="entry name" value="DIGUANYLATE CYCLASE DGCM-RELATED"/>
    <property type="match status" value="1"/>
</dbReference>
<dbReference type="FunFam" id="3.30.70.270:FF:000001">
    <property type="entry name" value="Diguanylate cyclase domain protein"/>
    <property type="match status" value="1"/>
</dbReference>
<sequence>MHSAPDTGQLVPSDRFLSRLWLALIKRPRRFILIAFSAAILLILLLILRGMMLSRDTEIESVRQMQAVRAVSINALLQLEAERLTNIRNYAEHLMQIQDELPALFAHDIQTAFEHRNDDVWALRTRDAAPVYGVSAARLTGLDGFSRDDAKLIPSMAVAIALSHMFSAGHNEPGLRERIAYVSGSGIIVAYPAISEQDVNPTLRSLASAGYFRNNLPLANPTRKQQWSIARSMDDIGESSLFLSAPVYAGNEFKAVLILEIPRHSLDESLNVAPHHDVNNYLLDQNGALVGASMRNVHRGETLASVLIDKWPADKLAVAFRSDAGILSNEHGSRLIYRKLGNSGLIMVDEVSTRELLQASVARLSGAIGAGAVALGLLLCFTLAIVHTLFGHYIARGEALRTLAETDALTGLANRRVFASRFADAYAWCKRDAVPVSLIMLDIDRFKKINDRWGHASGDVVLRTLADALRANVRKIDLPARLGGEEFAVLLPRTGIADAANLAEKLRLALQALVCEPVDSDDTASIRFTASFGVAQIAPGEPGSLDSLLMVADQRLYAAKAGGRNKVVWDEPQPEEMANEKPAKGT</sequence>
<dbReference type="CDD" id="cd01949">
    <property type="entry name" value="GGDEF"/>
    <property type="match status" value="1"/>
</dbReference>
<evidence type="ECO:0000256" key="7">
    <source>
        <dbReference type="ARBA" id="ARBA00022679"/>
    </source>
</evidence>
<evidence type="ECO:0000313" key="20">
    <source>
        <dbReference type="EMBL" id="QBP09903.1"/>
    </source>
</evidence>
<dbReference type="PANTHER" id="PTHR45138">
    <property type="entry name" value="REGULATORY COMPONENTS OF SENSORY TRANSDUCTION SYSTEM"/>
    <property type="match status" value="1"/>
</dbReference>
<dbReference type="OrthoDB" id="9813903at2"/>
<comment type="pathway">
    <text evidence="2">Glycan metabolism; bacterial cellulose biosynthesis.</text>
</comment>
<keyword evidence="6" id="KW-0997">Cell inner membrane</keyword>
<dbReference type="InterPro" id="IPR029787">
    <property type="entry name" value="Nucleotide_cyclase"/>
</dbReference>
<feature type="transmembrane region" description="Helical" evidence="18">
    <location>
        <begin position="364"/>
        <end position="390"/>
    </location>
</feature>
<gene>
    <name evidence="20" type="primary">yedQ</name>
    <name evidence="20" type="ORF">DDF84_009065</name>
</gene>
<dbReference type="GO" id="GO:0052621">
    <property type="term" value="F:diguanylate cyclase activity"/>
    <property type="evidence" value="ECO:0007669"/>
    <property type="project" value="UniProtKB-EC"/>
</dbReference>
<evidence type="ECO:0000256" key="6">
    <source>
        <dbReference type="ARBA" id="ARBA00022519"/>
    </source>
</evidence>
<dbReference type="AlphaFoldDB" id="A0A482IQL4"/>
<evidence type="ECO:0000256" key="9">
    <source>
        <dbReference type="ARBA" id="ARBA00022723"/>
    </source>
</evidence>
<feature type="transmembrane region" description="Helical" evidence="18">
    <location>
        <begin position="31"/>
        <end position="48"/>
    </location>
</feature>
<dbReference type="Pfam" id="PF00990">
    <property type="entry name" value="GGDEF"/>
    <property type="match status" value="1"/>
</dbReference>
<dbReference type="GO" id="GO:0046872">
    <property type="term" value="F:metal ion binding"/>
    <property type="evidence" value="ECO:0007669"/>
    <property type="project" value="UniProtKB-KW"/>
</dbReference>
<evidence type="ECO:0000256" key="4">
    <source>
        <dbReference type="ARBA" id="ARBA00012528"/>
    </source>
</evidence>
<evidence type="ECO:0000256" key="10">
    <source>
        <dbReference type="ARBA" id="ARBA00022741"/>
    </source>
</evidence>
<evidence type="ECO:0000256" key="17">
    <source>
        <dbReference type="ARBA" id="ARBA00045634"/>
    </source>
</evidence>
<keyword evidence="7" id="KW-0808">Transferase</keyword>
<dbReference type="NCBIfam" id="TIGR00254">
    <property type="entry name" value="GGDEF"/>
    <property type="match status" value="1"/>
</dbReference>
<dbReference type="RefSeq" id="WP_017513331.1">
    <property type="nucleotide sequence ID" value="NZ_CP037900.1"/>
</dbReference>
<evidence type="ECO:0000256" key="5">
    <source>
        <dbReference type="ARBA" id="ARBA00022475"/>
    </source>
</evidence>
<organism evidence="20 21">
    <name type="scientific">Cupriavidus metallidurans</name>
    <dbReference type="NCBI Taxonomy" id="119219"/>
    <lineage>
        <taxon>Bacteria</taxon>
        <taxon>Pseudomonadati</taxon>
        <taxon>Pseudomonadota</taxon>
        <taxon>Betaproteobacteria</taxon>
        <taxon>Burkholderiales</taxon>
        <taxon>Burkholderiaceae</taxon>
        <taxon>Cupriavidus</taxon>
    </lineage>
</organism>
<evidence type="ECO:0000256" key="11">
    <source>
        <dbReference type="ARBA" id="ARBA00022842"/>
    </source>
</evidence>
<evidence type="ECO:0000313" key="21">
    <source>
        <dbReference type="Proteomes" id="UP000253772"/>
    </source>
</evidence>
<keyword evidence="5" id="KW-1003">Cell membrane</keyword>
<name>A0A482IQL4_9BURK</name>
<dbReference type="Pfam" id="PF17151">
    <property type="entry name" value="CHASE7"/>
    <property type="match status" value="1"/>
</dbReference>
<keyword evidence="9" id="KW-0479">Metal-binding</keyword>
<dbReference type="UniPathway" id="UPA00599"/>
<dbReference type="EMBL" id="CP037900">
    <property type="protein sequence ID" value="QBP09903.1"/>
    <property type="molecule type" value="Genomic_DNA"/>
</dbReference>
<keyword evidence="14 18" id="KW-0472">Membrane</keyword>
<comment type="subcellular location">
    <subcellularLocation>
        <location evidence="1">Cell inner membrane</location>
        <topology evidence="1">Multi-pass membrane protein</topology>
    </subcellularLocation>
</comment>
<evidence type="ECO:0000256" key="1">
    <source>
        <dbReference type="ARBA" id="ARBA00004429"/>
    </source>
</evidence>
<evidence type="ECO:0000256" key="2">
    <source>
        <dbReference type="ARBA" id="ARBA00005186"/>
    </source>
</evidence>
<evidence type="ECO:0000256" key="12">
    <source>
        <dbReference type="ARBA" id="ARBA00022916"/>
    </source>
</evidence>
<dbReference type="UniPathway" id="UPA00694"/>
<evidence type="ECO:0000256" key="8">
    <source>
        <dbReference type="ARBA" id="ARBA00022692"/>
    </source>
</evidence>
<dbReference type="PROSITE" id="PS50887">
    <property type="entry name" value="GGDEF"/>
    <property type="match status" value="1"/>
</dbReference>
<keyword evidence="12" id="KW-0135">Cellulose biosynthesis</keyword>
<evidence type="ECO:0000256" key="16">
    <source>
        <dbReference type="ARBA" id="ARBA00034247"/>
    </source>
</evidence>
<dbReference type="GO" id="GO:0030244">
    <property type="term" value="P:cellulose biosynthetic process"/>
    <property type="evidence" value="ECO:0007669"/>
    <property type="project" value="UniProtKB-KW"/>
</dbReference>
<dbReference type="InterPro" id="IPR050469">
    <property type="entry name" value="Diguanylate_Cyclase"/>
</dbReference>
<protein>
    <recommendedName>
        <fullName evidence="4">diguanylate cyclase</fullName>
        <ecNumber evidence="4">2.7.7.65</ecNumber>
    </recommendedName>
    <alternativeName>
        <fullName evidence="15">Cellulose synthesis regulatory protein</fullName>
    </alternativeName>
</protein>
<dbReference type="InterPro" id="IPR033416">
    <property type="entry name" value="CHASE7"/>
</dbReference>
<dbReference type="Proteomes" id="UP000253772">
    <property type="component" value="Chromosome c1"/>
</dbReference>
<evidence type="ECO:0000256" key="18">
    <source>
        <dbReference type="SAM" id="Phobius"/>
    </source>
</evidence>
<keyword evidence="11" id="KW-0460">Magnesium</keyword>
<comment type="function">
    <text evidence="17">Catalyzes the synthesis of cyclic-di-GMP (c-di-GMP) via the condensation of 2 GTP molecules. Cyclic-di-GMP is a second messenger which controls cell surface-associated traits in bacteria. Involved in the regulation of cellulose production.</text>
</comment>
<accession>A0A482IQL4</accession>
<keyword evidence="8 18" id="KW-0812">Transmembrane</keyword>
<keyword evidence="13 18" id="KW-1133">Transmembrane helix</keyword>
<dbReference type="GO" id="GO:0005886">
    <property type="term" value="C:plasma membrane"/>
    <property type="evidence" value="ECO:0007669"/>
    <property type="project" value="UniProtKB-SubCell"/>
</dbReference>
<evidence type="ECO:0000256" key="15">
    <source>
        <dbReference type="ARBA" id="ARBA00031311"/>
    </source>
</evidence>